<dbReference type="Gene3D" id="2.160.20.20">
    <property type="match status" value="1"/>
</dbReference>
<dbReference type="InterPro" id="IPR012332">
    <property type="entry name" value="Autotransporter_pectin_lyase_C"/>
</dbReference>
<dbReference type="Proteomes" id="UP001595748">
    <property type="component" value="Unassembled WGS sequence"/>
</dbReference>
<reference evidence="3" key="1">
    <citation type="journal article" date="2019" name="Int. J. Syst. Evol. Microbiol.">
        <title>The Global Catalogue of Microorganisms (GCM) 10K type strain sequencing project: providing services to taxonomists for standard genome sequencing and annotation.</title>
        <authorList>
            <consortium name="The Broad Institute Genomics Platform"/>
            <consortium name="The Broad Institute Genome Sequencing Center for Infectious Disease"/>
            <person name="Wu L."/>
            <person name="Ma J."/>
        </authorList>
    </citation>
    <scope>NUCLEOTIDE SEQUENCE [LARGE SCALE GENOMIC DNA]</scope>
    <source>
        <strain evidence="3">CCTCC AB 2013263</strain>
    </source>
</reference>
<feature type="signal peptide" evidence="1">
    <location>
        <begin position="1"/>
        <end position="22"/>
    </location>
</feature>
<dbReference type="EMBL" id="JBHRZF010000213">
    <property type="protein sequence ID" value="MFC3862736.1"/>
    <property type="molecule type" value="Genomic_DNA"/>
</dbReference>
<organism evidence="2 3">
    <name type="scientific">Deinococcus antarcticus</name>
    <dbReference type="NCBI Taxonomy" id="1298767"/>
    <lineage>
        <taxon>Bacteria</taxon>
        <taxon>Thermotogati</taxon>
        <taxon>Deinococcota</taxon>
        <taxon>Deinococci</taxon>
        <taxon>Deinococcales</taxon>
        <taxon>Deinococcaceae</taxon>
        <taxon>Deinococcus</taxon>
    </lineage>
</organism>
<keyword evidence="1" id="KW-0732">Signal</keyword>
<evidence type="ECO:0008006" key="4">
    <source>
        <dbReference type="Google" id="ProtNLM"/>
    </source>
</evidence>
<evidence type="ECO:0000313" key="3">
    <source>
        <dbReference type="Proteomes" id="UP001595748"/>
    </source>
</evidence>
<protein>
    <recommendedName>
        <fullName evidence="4">Polymer-forming protein</fullName>
    </recommendedName>
</protein>
<accession>A0ABV8ADR5</accession>
<dbReference type="RefSeq" id="WP_380080676.1">
    <property type="nucleotide sequence ID" value="NZ_JBHRZF010000213.1"/>
</dbReference>
<gene>
    <name evidence="2" type="ORF">ACFOPQ_18375</name>
</gene>
<feature type="chain" id="PRO_5046241419" description="Polymer-forming protein" evidence="1">
    <location>
        <begin position="23"/>
        <end position="167"/>
    </location>
</feature>
<keyword evidence="3" id="KW-1185">Reference proteome</keyword>
<sequence length="167" mass="17507">MNKFFLLLLTVLPGVVVPGARAQSTVTLSCTGSIVSRNLAANISVPAGATCLLNDTMITGNVQVGRNATLTIRNTNVQGGLSTAAGYRHLSVQGSIVQGEVRAEQGGSFNLNDSQVTGHVRVNGNTGPVRLAHATLNMNLECLNNKAAPTGTWLRVDGQQLGQCRRL</sequence>
<evidence type="ECO:0000313" key="2">
    <source>
        <dbReference type="EMBL" id="MFC3862736.1"/>
    </source>
</evidence>
<name>A0ABV8ADR5_9DEIO</name>
<comment type="caution">
    <text evidence="2">The sequence shown here is derived from an EMBL/GenBank/DDBJ whole genome shotgun (WGS) entry which is preliminary data.</text>
</comment>
<evidence type="ECO:0000256" key="1">
    <source>
        <dbReference type="SAM" id="SignalP"/>
    </source>
</evidence>
<proteinExistence type="predicted"/>